<dbReference type="EMBL" id="CP032097">
    <property type="protein sequence ID" value="AXX95079.1"/>
    <property type="molecule type" value="Genomic_DNA"/>
</dbReference>
<protein>
    <submittedName>
        <fullName evidence="2">Uncharacterized protein</fullName>
    </submittedName>
</protein>
<dbReference type="Proteomes" id="UP000290588">
    <property type="component" value="Unassembled WGS sequence"/>
</dbReference>
<dbReference type="AlphaFoldDB" id="A0A347U8A1"/>
<organism evidence="2 4">
    <name type="scientific">Arcobacter ellisii</name>
    <dbReference type="NCBI Taxonomy" id="913109"/>
    <lineage>
        <taxon>Bacteria</taxon>
        <taxon>Pseudomonadati</taxon>
        <taxon>Campylobacterota</taxon>
        <taxon>Epsilonproteobacteria</taxon>
        <taxon>Campylobacterales</taxon>
        <taxon>Arcobacteraceae</taxon>
        <taxon>Arcobacter</taxon>
    </lineage>
</organism>
<evidence type="ECO:0000313" key="4">
    <source>
        <dbReference type="Proteomes" id="UP000290588"/>
    </source>
</evidence>
<keyword evidence="3" id="KW-1185">Reference proteome</keyword>
<proteinExistence type="predicted"/>
<evidence type="ECO:0000313" key="3">
    <source>
        <dbReference type="Proteomes" id="UP000262582"/>
    </source>
</evidence>
<reference evidence="1 3" key="2">
    <citation type="submission" date="2018-08" db="EMBL/GenBank/DDBJ databases">
        <title>Complete genome of the Arcobacter ellisii type strain LMG 26155.</title>
        <authorList>
            <person name="Miller W.G."/>
            <person name="Yee E."/>
            <person name="Bono J.L."/>
        </authorList>
    </citation>
    <scope>NUCLEOTIDE SEQUENCE [LARGE SCALE GENOMIC DNA]</scope>
    <source>
        <strain evidence="1 3">LMG 26155</strain>
    </source>
</reference>
<name>A0A347U8A1_9BACT</name>
<gene>
    <name evidence="1" type="ORF">AELL_1416</name>
    <name evidence="2" type="ORF">CP962_08615</name>
</gene>
<dbReference type="Proteomes" id="UP000262582">
    <property type="component" value="Chromosome"/>
</dbReference>
<dbReference type="KEGG" id="aell:AELL_1416"/>
<reference evidence="2 4" key="1">
    <citation type="submission" date="2017-09" db="EMBL/GenBank/DDBJ databases">
        <title>Genomics of the genus Arcobacter.</title>
        <authorList>
            <person name="Perez-Cataluna A."/>
            <person name="Figueras M.J."/>
            <person name="Salas-Masso N."/>
        </authorList>
    </citation>
    <scope>NUCLEOTIDE SEQUENCE [LARGE SCALE GENOMIC DNA]</scope>
    <source>
        <strain evidence="2 4">CECT 7837</strain>
    </source>
</reference>
<dbReference type="EMBL" id="NXIG01000007">
    <property type="protein sequence ID" value="RXI30398.1"/>
    <property type="molecule type" value="Genomic_DNA"/>
</dbReference>
<sequence>MKNNIMDIKGLESQVIECYSYFMNNYQNTNFDNLESMVIQLQKSMNLLTMTNIVNIIDRVVEDGRLRNGERGFRQFNVSSIQTTKDNKIYLVCHEVLGIDALEKKYILDDTVTFIDFVDVKRIY</sequence>
<evidence type="ECO:0000313" key="2">
    <source>
        <dbReference type="EMBL" id="RXI30398.1"/>
    </source>
</evidence>
<evidence type="ECO:0000313" key="1">
    <source>
        <dbReference type="EMBL" id="AXX95079.1"/>
    </source>
</evidence>
<dbReference type="RefSeq" id="WP_118917268.1">
    <property type="nucleotide sequence ID" value="NZ_CP032097.1"/>
</dbReference>
<dbReference type="OrthoDB" id="5344234at2"/>
<accession>A0A347U8A1</accession>